<keyword evidence="3" id="KW-0732">Signal</keyword>
<feature type="chain" id="PRO_5001601338" evidence="3">
    <location>
        <begin position="28"/>
        <end position="574"/>
    </location>
</feature>
<evidence type="ECO:0000313" key="5">
    <source>
        <dbReference type="Proteomes" id="UP000026915"/>
    </source>
</evidence>
<name>A0A061ER97_THECC</name>
<feature type="transmembrane region" description="Helical" evidence="2">
    <location>
        <begin position="498"/>
        <end position="517"/>
    </location>
</feature>
<keyword evidence="2" id="KW-1133">Transmembrane helix</keyword>
<feature type="signal peptide" evidence="3">
    <location>
        <begin position="1"/>
        <end position="27"/>
    </location>
</feature>
<evidence type="ECO:0000256" key="1">
    <source>
        <dbReference type="SAM" id="MobiDB-lite"/>
    </source>
</evidence>
<evidence type="ECO:0000256" key="3">
    <source>
        <dbReference type="SAM" id="SignalP"/>
    </source>
</evidence>
<dbReference type="InParanoid" id="A0A061ER97"/>
<proteinExistence type="predicted"/>
<dbReference type="EMBL" id="CM001882">
    <property type="protein sequence ID" value="EOY04839.1"/>
    <property type="molecule type" value="Genomic_DNA"/>
</dbReference>
<keyword evidence="5" id="KW-1185">Reference proteome</keyword>
<gene>
    <name evidence="4" type="ORF">TCM_020008</name>
</gene>
<evidence type="ECO:0000256" key="2">
    <source>
        <dbReference type="SAM" id="Phobius"/>
    </source>
</evidence>
<sequence>MARLDSKPTMALNFLLLLSFLLILTMAESKLLNRGGTKKDSLFRSLVPWKETLMLAFLPRTNDAIYSNLTKNLVLHLCPVNAYDVNYPLKMCINMNVNTAHLADEWTDHSILYFVSNKVTVKSLYAAHGRIGFGAISHLLECKNALCCICGKALWLVLHLFVDISGANVDNSAKGKLDLVGRSGLQSDSSSFIPALLSGLLLIVLKTLMAYSNWSGQREAFRSRSMEKMSFALVVPPRRAARLKGTLKVLPHGNGSENNHGDVAGNGSGNTCVPVEVTNALDPNLQSPVTHNSASMEGPVPFGFHDALANAQNQSTTSEFMISLVAMPPAVPDSLSQFIVPSAKTCPSPVISKEDEPRSPRMLQAQSVVDPDGIRPVVDLDCCPAYHHQIKTPTMTFPSHEPDIDSESDDGVNSSPKGLKASFIDEFPELVSDRKKWSYQYQEVEKKKANSWDLFLDALNSYCWTIYWQLRKPIYRILLLVMISGFAGWQVFKRISSWNVNGLVWVKAAFSPITFLIKARFILISGAWLADNFDCVSFLYSGPCMMAQTLSSNLTPKRLQLRPVNHFSITMPGS</sequence>
<feature type="transmembrane region" description="Helical" evidence="2">
    <location>
        <begin position="192"/>
        <end position="214"/>
    </location>
</feature>
<reference evidence="4 5" key="1">
    <citation type="journal article" date="2013" name="Genome Biol.">
        <title>The genome sequence of the most widely cultivated cacao type and its use to identify candidate genes regulating pod color.</title>
        <authorList>
            <person name="Motamayor J.C."/>
            <person name="Mockaitis K."/>
            <person name="Schmutz J."/>
            <person name="Haiminen N."/>
            <person name="Iii D.L."/>
            <person name="Cornejo O."/>
            <person name="Findley S.D."/>
            <person name="Zheng P."/>
            <person name="Utro F."/>
            <person name="Royaert S."/>
            <person name="Saski C."/>
            <person name="Jenkins J."/>
            <person name="Podicheti R."/>
            <person name="Zhao M."/>
            <person name="Scheffler B.E."/>
            <person name="Stack J.C."/>
            <person name="Feltus F.A."/>
            <person name="Mustiga G.M."/>
            <person name="Amores F."/>
            <person name="Phillips W."/>
            <person name="Marelli J.P."/>
            <person name="May G.D."/>
            <person name="Shapiro H."/>
            <person name="Ma J."/>
            <person name="Bustamante C.D."/>
            <person name="Schnell R.J."/>
            <person name="Main D."/>
            <person name="Gilbert D."/>
            <person name="Parida L."/>
            <person name="Kuhn D.N."/>
        </authorList>
    </citation>
    <scope>NUCLEOTIDE SEQUENCE [LARGE SCALE GENOMIC DNA]</scope>
    <source>
        <strain evidence="5">cv. Matina 1-6</strain>
    </source>
</reference>
<dbReference type="Proteomes" id="UP000026915">
    <property type="component" value="Chromosome 4"/>
</dbReference>
<feature type="region of interest" description="Disordered" evidence="1">
    <location>
        <begin position="394"/>
        <end position="413"/>
    </location>
</feature>
<accession>A0A061ER97</accession>
<evidence type="ECO:0000313" key="4">
    <source>
        <dbReference type="EMBL" id="EOY04839.1"/>
    </source>
</evidence>
<protein>
    <submittedName>
        <fullName evidence="4">Uncharacterized protein</fullName>
    </submittedName>
</protein>
<dbReference type="HOGENOM" id="CLU_475224_0_0_1"/>
<organism evidence="4 5">
    <name type="scientific">Theobroma cacao</name>
    <name type="common">Cacao</name>
    <name type="synonym">Cocoa</name>
    <dbReference type="NCBI Taxonomy" id="3641"/>
    <lineage>
        <taxon>Eukaryota</taxon>
        <taxon>Viridiplantae</taxon>
        <taxon>Streptophyta</taxon>
        <taxon>Embryophyta</taxon>
        <taxon>Tracheophyta</taxon>
        <taxon>Spermatophyta</taxon>
        <taxon>Magnoliopsida</taxon>
        <taxon>eudicotyledons</taxon>
        <taxon>Gunneridae</taxon>
        <taxon>Pentapetalae</taxon>
        <taxon>rosids</taxon>
        <taxon>malvids</taxon>
        <taxon>Malvales</taxon>
        <taxon>Malvaceae</taxon>
        <taxon>Byttnerioideae</taxon>
        <taxon>Theobroma</taxon>
    </lineage>
</organism>
<dbReference type="AlphaFoldDB" id="A0A061ER97"/>
<keyword evidence="2" id="KW-0472">Membrane</keyword>
<feature type="transmembrane region" description="Helical" evidence="2">
    <location>
        <begin position="474"/>
        <end position="492"/>
    </location>
</feature>
<keyword evidence="2" id="KW-0812">Transmembrane</keyword>
<dbReference type="Gramene" id="EOY04839">
    <property type="protein sequence ID" value="EOY04839"/>
    <property type="gene ID" value="TCM_020008"/>
</dbReference>